<name>A0AAE1GCQ4_PETCI</name>
<dbReference type="Gene3D" id="3.80.10.10">
    <property type="entry name" value="Ribonuclease Inhibitor"/>
    <property type="match status" value="2"/>
</dbReference>
<proteinExistence type="predicted"/>
<dbReference type="Proteomes" id="UP001286313">
    <property type="component" value="Unassembled WGS sequence"/>
</dbReference>
<gene>
    <name evidence="2" type="ORF">Pcinc_008686</name>
</gene>
<protein>
    <submittedName>
        <fullName evidence="2">Uncharacterized protein</fullName>
    </submittedName>
</protein>
<accession>A0AAE1GCQ4</accession>
<dbReference type="SUPFAM" id="SSF52047">
    <property type="entry name" value="RNI-like"/>
    <property type="match status" value="1"/>
</dbReference>
<dbReference type="EMBL" id="JAWQEG010000645">
    <property type="protein sequence ID" value="KAK3887208.1"/>
    <property type="molecule type" value="Genomic_DNA"/>
</dbReference>
<feature type="signal peptide" evidence="1">
    <location>
        <begin position="1"/>
        <end position="20"/>
    </location>
</feature>
<comment type="caution">
    <text evidence="2">The sequence shown here is derived from an EMBL/GenBank/DDBJ whole genome shotgun (WGS) entry which is preliminary data.</text>
</comment>
<feature type="chain" id="PRO_5042065402" evidence="1">
    <location>
        <begin position="21"/>
        <end position="525"/>
    </location>
</feature>
<reference evidence="2" key="1">
    <citation type="submission" date="2023-10" db="EMBL/GenBank/DDBJ databases">
        <title>Genome assemblies of two species of porcelain crab, Petrolisthes cinctipes and Petrolisthes manimaculis (Anomura: Porcellanidae).</title>
        <authorList>
            <person name="Angst P."/>
        </authorList>
    </citation>
    <scope>NUCLEOTIDE SEQUENCE</scope>
    <source>
        <strain evidence="2">PB745_01</strain>
        <tissue evidence="2">Gill</tissue>
    </source>
</reference>
<evidence type="ECO:0000256" key="1">
    <source>
        <dbReference type="SAM" id="SignalP"/>
    </source>
</evidence>
<dbReference type="AlphaFoldDB" id="A0AAE1GCQ4"/>
<evidence type="ECO:0000313" key="3">
    <source>
        <dbReference type="Proteomes" id="UP001286313"/>
    </source>
</evidence>
<evidence type="ECO:0000313" key="2">
    <source>
        <dbReference type="EMBL" id="KAK3887208.1"/>
    </source>
</evidence>
<keyword evidence="1" id="KW-0732">Signal</keyword>
<organism evidence="2 3">
    <name type="scientific">Petrolisthes cinctipes</name>
    <name type="common">Flat porcelain crab</name>
    <dbReference type="NCBI Taxonomy" id="88211"/>
    <lineage>
        <taxon>Eukaryota</taxon>
        <taxon>Metazoa</taxon>
        <taxon>Ecdysozoa</taxon>
        <taxon>Arthropoda</taxon>
        <taxon>Crustacea</taxon>
        <taxon>Multicrustacea</taxon>
        <taxon>Malacostraca</taxon>
        <taxon>Eumalacostraca</taxon>
        <taxon>Eucarida</taxon>
        <taxon>Decapoda</taxon>
        <taxon>Pleocyemata</taxon>
        <taxon>Anomura</taxon>
        <taxon>Galatheoidea</taxon>
        <taxon>Porcellanidae</taxon>
        <taxon>Petrolisthes</taxon>
    </lineage>
</organism>
<dbReference type="InterPro" id="IPR032675">
    <property type="entry name" value="LRR_dom_sf"/>
</dbReference>
<keyword evidence="3" id="KW-1185">Reference proteome</keyword>
<sequence length="525" mass="57173">MPCHWTVASLRDACIGSVAGWLVGLVSRGAGPGVRAEQRKVVLGWLTAGVRQEVLTKVLRTLNTHMPMDCKWQIIHLVGDSTTQSVDLTHAGLIFVDEVFHLYRSLALALSVNLTRLGISCDMRSHVDRRYIADVNATAYRILGCMKHLTWVTLSGLGDTQIMATLAATCHHLVYLDVSGSPRLTDDGVLVLIDRNPHNLMSLEVDVVVKENIKPSPCCATLNYVCVANTEVGIVGGVLLLRWLPRLISLGGDLGNGLPISEVLTALQPQDGGIWKCGLVAVWEARILPRQAAFLTSTCPAFSALNTEEGSIPNLALLSPLASLTVDLHHRYCPGLVDALASHSHTLTRLILTHSFNSPIDLTTLMAMTPHLTHLQATLTLDPWGGGEGEGEVWPSLRWAVVGMTSLKATVALLTHTPALTHLALTLTPDPYSETWEDLDDALISQVTSSGGLQNLSCLVITECAITITGINTLIDACPSLACVAPLLYWPRINRQDIKCLRLQAKQNNWKMEFCLRYDQPLQQV</sequence>